<dbReference type="STRING" id="380358.XALC_2890"/>
<protein>
    <recommendedName>
        <fullName evidence="4 13">CRISPR-associated exonuclease Cas4</fullName>
        <ecNumber evidence="3 13">3.1.12.1</ecNumber>
    </recommendedName>
</protein>
<dbReference type="CDD" id="cd09637">
    <property type="entry name" value="Cas4_I-A_I-B_I-C_I-D_II-B"/>
    <property type="match status" value="1"/>
</dbReference>
<dbReference type="InterPro" id="IPR022765">
    <property type="entry name" value="Dna2/Cas4_DUF83"/>
</dbReference>
<dbReference type="GO" id="GO:0046872">
    <property type="term" value="F:metal ion binding"/>
    <property type="evidence" value="ECO:0007669"/>
    <property type="project" value="UniProtKB-KW"/>
</dbReference>
<keyword evidence="16" id="KW-1185">Reference proteome</keyword>
<dbReference type="EMBL" id="FP565176">
    <property type="protein sequence ID" value="CBA17367.1"/>
    <property type="molecule type" value="Genomic_DNA"/>
</dbReference>
<dbReference type="OrthoDB" id="9781776at2"/>
<comment type="cofactor">
    <cofactor evidence="13">
        <name>Mg(2+)</name>
        <dbReference type="ChEBI" id="CHEBI:18420"/>
    </cofactor>
    <cofactor evidence="13">
        <name>Mn(2+)</name>
        <dbReference type="ChEBI" id="CHEBI:29035"/>
    </cofactor>
    <text evidence="13">Mg(2+) or Mn(2+) required for ssDNA cleavage activity.</text>
</comment>
<dbReference type="Pfam" id="PF01930">
    <property type="entry name" value="Cas_Cas4"/>
    <property type="match status" value="1"/>
</dbReference>
<evidence type="ECO:0000256" key="6">
    <source>
        <dbReference type="ARBA" id="ARBA00022723"/>
    </source>
</evidence>
<gene>
    <name evidence="15" type="ordered locus">XALc_2890</name>
</gene>
<evidence type="ECO:0000313" key="15">
    <source>
        <dbReference type="EMBL" id="CBA17367.1"/>
    </source>
</evidence>
<keyword evidence="9 13" id="KW-0408">Iron</keyword>
<comment type="cofactor">
    <cofactor evidence="13">
        <name>iron-sulfur cluster</name>
        <dbReference type="ChEBI" id="CHEBI:30408"/>
    </cofactor>
</comment>
<dbReference type="GO" id="GO:0051607">
    <property type="term" value="P:defense response to virus"/>
    <property type="evidence" value="ECO:0007669"/>
    <property type="project" value="UniProtKB-KW"/>
</dbReference>
<evidence type="ECO:0000256" key="11">
    <source>
        <dbReference type="ARBA" id="ARBA00023118"/>
    </source>
</evidence>
<dbReference type="PANTHER" id="PTHR36531:SF6">
    <property type="entry name" value="DNA REPLICATION ATP-DEPENDENT HELICASE_NUCLEASE DNA2"/>
    <property type="match status" value="1"/>
</dbReference>
<comment type="function">
    <text evidence="13">CRISPR (clustered regularly interspaced short palindromic repeat) is an adaptive immune system that provides protection against mobile genetic elements (viruses, transposable elements and conjugative plasmids). CRISPR clusters contain sequences complementary to antecedent mobile elements and target invading nucleic acids. CRISPR clusters are transcribed and processed into CRISPR RNA (crRNA).</text>
</comment>
<dbReference type="GeneID" id="57878198"/>
<feature type="domain" description="DUF83" evidence="14">
    <location>
        <begin position="10"/>
        <end position="188"/>
    </location>
</feature>
<dbReference type="GO" id="GO:0051536">
    <property type="term" value="F:iron-sulfur cluster binding"/>
    <property type="evidence" value="ECO:0007669"/>
    <property type="project" value="UniProtKB-KW"/>
</dbReference>
<dbReference type="PATRIC" id="fig|29447.3.peg.2850"/>
<dbReference type="InterPro" id="IPR051827">
    <property type="entry name" value="Cas4_exonuclease"/>
</dbReference>
<dbReference type="Gene3D" id="3.90.320.10">
    <property type="match status" value="1"/>
</dbReference>
<dbReference type="Proteomes" id="UP000001890">
    <property type="component" value="Chromosome"/>
</dbReference>
<dbReference type="eggNOG" id="COG1468">
    <property type="taxonomic scope" value="Bacteria"/>
</dbReference>
<dbReference type="EC" id="3.1.12.1" evidence="3 13"/>
<keyword evidence="10 13" id="KW-0411">Iron-sulfur</keyword>
<evidence type="ECO:0000256" key="1">
    <source>
        <dbReference type="ARBA" id="ARBA00001966"/>
    </source>
</evidence>
<name>D2UG56_XANAP</name>
<evidence type="ECO:0000256" key="5">
    <source>
        <dbReference type="ARBA" id="ARBA00022722"/>
    </source>
</evidence>
<accession>D2UG56</accession>
<keyword evidence="8 13" id="KW-0269">Exonuclease</keyword>
<evidence type="ECO:0000313" key="16">
    <source>
        <dbReference type="Proteomes" id="UP000001890"/>
    </source>
</evidence>
<proteinExistence type="inferred from homology"/>
<dbReference type="GO" id="GO:0004527">
    <property type="term" value="F:exonuclease activity"/>
    <property type="evidence" value="ECO:0007669"/>
    <property type="project" value="UniProtKB-KW"/>
</dbReference>
<evidence type="ECO:0000259" key="14">
    <source>
        <dbReference type="Pfam" id="PF01930"/>
    </source>
</evidence>
<evidence type="ECO:0000256" key="2">
    <source>
        <dbReference type="ARBA" id="ARBA00009189"/>
    </source>
</evidence>
<comment type="similarity">
    <text evidence="2 13">Belongs to the CRISPR-associated exonuclease Cas4 family.</text>
</comment>
<evidence type="ECO:0000256" key="4">
    <source>
        <dbReference type="ARBA" id="ARBA00020049"/>
    </source>
</evidence>
<organism evidence="15 16">
    <name type="scientific">Xanthomonas albilineans (strain GPE PC73 / CFBP 7063)</name>
    <dbReference type="NCBI Taxonomy" id="380358"/>
    <lineage>
        <taxon>Bacteria</taxon>
        <taxon>Pseudomonadati</taxon>
        <taxon>Pseudomonadota</taxon>
        <taxon>Gammaproteobacteria</taxon>
        <taxon>Lysobacterales</taxon>
        <taxon>Lysobacteraceae</taxon>
        <taxon>Xanthomonas</taxon>
    </lineage>
</organism>
<evidence type="ECO:0000256" key="8">
    <source>
        <dbReference type="ARBA" id="ARBA00022839"/>
    </source>
</evidence>
<keyword evidence="6 13" id="KW-0479">Metal-binding</keyword>
<keyword evidence="12 13" id="KW-0464">Manganese</keyword>
<dbReference type="NCBIfam" id="TIGR00372">
    <property type="entry name" value="cas4"/>
    <property type="match status" value="1"/>
</dbReference>
<sequence>MDDADLIPLSALQHYLYCPRQCALIHVEQQWAENRQTAEGRLLHQRADAPQAERRRGVRTVTAMPLLAQDLGITGKADVVEFHHDGDGEIAFPVEYKRGRPKAHRADEVQLCAQALCLEHMLGRTILSGALFYGQTRRRKEVAFDSALRDLTLRTIADTRAMLHAGTTPSARYDARRCDACSLIDLCQPRLLGQGSVEAWLRRQIDAEED</sequence>
<evidence type="ECO:0000256" key="7">
    <source>
        <dbReference type="ARBA" id="ARBA00022801"/>
    </source>
</evidence>
<comment type="cofactor">
    <cofactor evidence="1">
        <name>[4Fe-4S] cluster</name>
        <dbReference type="ChEBI" id="CHEBI:49883"/>
    </cofactor>
</comment>
<evidence type="ECO:0000256" key="10">
    <source>
        <dbReference type="ARBA" id="ARBA00023014"/>
    </source>
</evidence>
<keyword evidence="7 13" id="KW-0378">Hydrolase</keyword>
<dbReference type="KEGG" id="xal:XALC_2890"/>
<evidence type="ECO:0000256" key="12">
    <source>
        <dbReference type="ARBA" id="ARBA00023211"/>
    </source>
</evidence>
<evidence type="ECO:0000256" key="9">
    <source>
        <dbReference type="ARBA" id="ARBA00023004"/>
    </source>
</evidence>
<dbReference type="InterPro" id="IPR011604">
    <property type="entry name" value="PDDEXK-like_dom_sf"/>
</dbReference>
<dbReference type="RefSeq" id="WP_012917360.1">
    <property type="nucleotide sequence ID" value="NC_013722.1"/>
</dbReference>
<evidence type="ECO:0000256" key="3">
    <source>
        <dbReference type="ARBA" id="ARBA00012768"/>
    </source>
</evidence>
<dbReference type="AlphaFoldDB" id="D2UG56"/>
<keyword evidence="5 13" id="KW-0540">Nuclease</keyword>
<keyword evidence="11 13" id="KW-0051">Antiviral defense</keyword>
<dbReference type="PANTHER" id="PTHR36531">
    <property type="entry name" value="CRISPR-ASSOCIATED EXONUCLEASE CAS4"/>
    <property type="match status" value="1"/>
</dbReference>
<dbReference type="InterPro" id="IPR013343">
    <property type="entry name" value="CRISPR-assoc_prot_Cas4"/>
</dbReference>
<reference evidence="15 16" key="1">
    <citation type="journal article" date="2009" name="BMC Genomics">
        <title>The complete genome sequence of Xanthomonas albilineans provides new insights into the reductive genome evolution of the xylem-limited Xanthomonadaceae.</title>
        <authorList>
            <person name="Pieretti I."/>
            <person name="Royer M."/>
            <person name="Barbe V."/>
            <person name="Carrere S."/>
            <person name="Koebnik R."/>
            <person name="Cociancich S."/>
            <person name="Couloux A."/>
            <person name="Darrasse A."/>
            <person name="Gouzy J."/>
            <person name="Jacques M.A."/>
            <person name="Lauber E."/>
            <person name="Manceau C."/>
            <person name="Mangenot S."/>
            <person name="Poussier S."/>
            <person name="Segurens B."/>
            <person name="Szurek B."/>
            <person name="Verdier V."/>
            <person name="Arlat M."/>
            <person name="Rott P."/>
        </authorList>
    </citation>
    <scope>NUCLEOTIDE SEQUENCE [LARGE SCALE GENOMIC DNA]</scope>
    <source>
        <strain evidence="16">GPE PC73 / CFBP 7063</strain>
    </source>
</reference>
<evidence type="ECO:0000256" key="13">
    <source>
        <dbReference type="RuleBase" id="RU365022"/>
    </source>
</evidence>